<evidence type="ECO:0000313" key="4">
    <source>
        <dbReference type="Proteomes" id="UP000789759"/>
    </source>
</evidence>
<evidence type="ECO:0000313" key="3">
    <source>
        <dbReference type="EMBL" id="CAG8763033.1"/>
    </source>
</evidence>
<gene>
    <name evidence="3" type="ORF">CPELLU_LOCUS15432</name>
</gene>
<feature type="non-terminal residue" evidence="3">
    <location>
        <position position="332"/>
    </location>
</feature>
<keyword evidence="1" id="KW-0479">Metal-binding</keyword>
<keyword evidence="1" id="KW-0863">Zinc-finger</keyword>
<dbReference type="SMART" id="SM00343">
    <property type="entry name" value="ZnF_C2HC"/>
    <property type="match status" value="1"/>
</dbReference>
<evidence type="ECO:0000259" key="2">
    <source>
        <dbReference type="PROSITE" id="PS50158"/>
    </source>
</evidence>
<proteinExistence type="predicted"/>
<feature type="domain" description="CCHC-type" evidence="2">
    <location>
        <begin position="253"/>
        <end position="268"/>
    </location>
</feature>
<keyword evidence="1" id="KW-0862">Zinc</keyword>
<dbReference type="SUPFAM" id="SSF57756">
    <property type="entry name" value="Retrovirus zinc finger-like domains"/>
    <property type="match status" value="1"/>
</dbReference>
<reference evidence="3" key="1">
    <citation type="submission" date="2021-06" db="EMBL/GenBank/DDBJ databases">
        <authorList>
            <person name="Kallberg Y."/>
            <person name="Tangrot J."/>
            <person name="Rosling A."/>
        </authorList>
    </citation>
    <scope>NUCLEOTIDE SEQUENCE</scope>
    <source>
        <strain evidence="3">FL966</strain>
    </source>
</reference>
<protein>
    <submittedName>
        <fullName evidence="3">5584_t:CDS:1</fullName>
    </submittedName>
</protein>
<dbReference type="Gene3D" id="4.10.60.10">
    <property type="entry name" value="Zinc finger, CCHC-type"/>
    <property type="match status" value="1"/>
</dbReference>
<dbReference type="AlphaFoldDB" id="A0A9N9J531"/>
<dbReference type="InterPro" id="IPR005162">
    <property type="entry name" value="Retrotrans_gag_dom"/>
</dbReference>
<dbReference type="EMBL" id="CAJVQA010020318">
    <property type="protein sequence ID" value="CAG8763033.1"/>
    <property type="molecule type" value="Genomic_DNA"/>
</dbReference>
<organism evidence="3 4">
    <name type="scientific">Cetraspora pellucida</name>
    <dbReference type="NCBI Taxonomy" id="1433469"/>
    <lineage>
        <taxon>Eukaryota</taxon>
        <taxon>Fungi</taxon>
        <taxon>Fungi incertae sedis</taxon>
        <taxon>Mucoromycota</taxon>
        <taxon>Glomeromycotina</taxon>
        <taxon>Glomeromycetes</taxon>
        <taxon>Diversisporales</taxon>
        <taxon>Gigasporaceae</taxon>
        <taxon>Cetraspora</taxon>
    </lineage>
</organism>
<name>A0A9N9J531_9GLOM</name>
<accession>A0A9N9J531</accession>
<dbReference type="InterPro" id="IPR036875">
    <property type="entry name" value="Znf_CCHC_sf"/>
</dbReference>
<sequence>ISPNIEKDFVKIFAGIHVAMMSKDLTKPFFHGENKDDINGFLFDYERFAKSKELIKTKTQWSDLKDAIVKIINAENDDRTKINRLRNIRQGERVTARGYASRFEAYTDVIKNKIRSYEQHDWFLDGLHEPYRSRMECFCPFNYIKARECVLQIETFQKDKEHRDKRGLLLVEEKSQPSKSTIDSITTVLEALTINWVNQEASDVTKIDKIEADIKELVKVVKKLTSSTAPGHSVPRNQYPTRGSRTNIDNQQCFKCQQEGHISCNCPNQDLQGPPVEQRNELRNLRNEDVEIRGANIRYFEITSTTDNPGVEYLKVKMVRKEPIFNIRNYNL</sequence>
<keyword evidence="4" id="KW-1185">Reference proteome</keyword>
<dbReference type="GO" id="GO:0003676">
    <property type="term" value="F:nucleic acid binding"/>
    <property type="evidence" value="ECO:0007669"/>
    <property type="project" value="InterPro"/>
</dbReference>
<dbReference type="GO" id="GO:0008270">
    <property type="term" value="F:zinc ion binding"/>
    <property type="evidence" value="ECO:0007669"/>
    <property type="project" value="UniProtKB-KW"/>
</dbReference>
<comment type="caution">
    <text evidence="3">The sequence shown here is derived from an EMBL/GenBank/DDBJ whole genome shotgun (WGS) entry which is preliminary data.</text>
</comment>
<dbReference type="InterPro" id="IPR001878">
    <property type="entry name" value="Znf_CCHC"/>
</dbReference>
<dbReference type="PROSITE" id="PS50158">
    <property type="entry name" value="ZF_CCHC"/>
    <property type="match status" value="1"/>
</dbReference>
<dbReference type="OrthoDB" id="2426170at2759"/>
<dbReference type="Proteomes" id="UP000789759">
    <property type="component" value="Unassembled WGS sequence"/>
</dbReference>
<dbReference type="Pfam" id="PF03732">
    <property type="entry name" value="Retrotrans_gag"/>
    <property type="match status" value="1"/>
</dbReference>
<evidence type="ECO:0000256" key="1">
    <source>
        <dbReference type="PROSITE-ProRule" id="PRU00047"/>
    </source>
</evidence>